<reference evidence="2 3" key="1">
    <citation type="submission" date="2018-03" db="EMBL/GenBank/DDBJ databases">
        <title>Whole genome sequencing of Histamine producing bacteria.</title>
        <authorList>
            <person name="Butler K."/>
        </authorList>
    </citation>
    <scope>NUCLEOTIDE SEQUENCE [LARGE SCALE GENOMIC DNA]</scope>
    <source>
        <strain evidence="2 3">DSM 19138</strain>
    </source>
</reference>
<accession>A0A2T3N9Z6</accession>
<gene>
    <name evidence="2" type="ORF">C9J01_19160</name>
</gene>
<protein>
    <submittedName>
        <fullName evidence="2">Uncharacterized protein</fullName>
    </submittedName>
</protein>
<dbReference type="Gene3D" id="1.20.1600.10">
    <property type="entry name" value="Outer membrane efflux proteins (OEP)"/>
    <property type="match status" value="1"/>
</dbReference>
<dbReference type="EMBL" id="PYMB01000011">
    <property type="protein sequence ID" value="PSW10352.1"/>
    <property type="molecule type" value="Genomic_DNA"/>
</dbReference>
<dbReference type="OrthoDB" id="6400154at2"/>
<proteinExistence type="predicted"/>
<evidence type="ECO:0000256" key="1">
    <source>
        <dbReference type="SAM" id="SignalP"/>
    </source>
</evidence>
<comment type="caution">
    <text evidence="2">The sequence shown here is derived from an EMBL/GenBank/DDBJ whole genome shotgun (WGS) entry which is preliminary data.</text>
</comment>
<name>A0A2T3N9Z6_9GAMM</name>
<dbReference type="SUPFAM" id="SSF56954">
    <property type="entry name" value="Outer membrane efflux proteins (OEP)"/>
    <property type="match status" value="1"/>
</dbReference>
<organism evidence="2 3">
    <name type="scientific">Photobacterium rosenbergii</name>
    <dbReference type="NCBI Taxonomy" id="294936"/>
    <lineage>
        <taxon>Bacteria</taxon>
        <taxon>Pseudomonadati</taxon>
        <taxon>Pseudomonadota</taxon>
        <taxon>Gammaproteobacteria</taxon>
        <taxon>Vibrionales</taxon>
        <taxon>Vibrionaceae</taxon>
        <taxon>Photobacterium</taxon>
    </lineage>
</organism>
<dbReference type="Proteomes" id="UP000241346">
    <property type="component" value="Unassembled WGS sequence"/>
</dbReference>
<dbReference type="AlphaFoldDB" id="A0A2T3N9Z6"/>
<feature type="chain" id="PRO_5015607281" evidence="1">
    <location>
        <begin position="18"/>
        <end position="247"/>
    </location>
</feature>
<sequence length="247" mass="27694">MVWVFTTLLLASRYAIASESHWPISGPWSQPSEPAPEVTPFELPTIKGNSPHFNTPIPALKAAPKIDPDTIFDIITHCYPEKSKFKIDLSLVAGVKSSINQYDASNWPDITEHYVGIVGKMPLYSTTEQARERQWEYQRRTATATAVSAFAEALANRNHAYRELGLYLAMEARSQARVRQGVANVKEQVGFLEKVASAQRDILKFEAKVVEQRLTLISMCDDLRAPDINQYLKNIAHLPPPNTSEAQ</sequence>
<feature type="signal peptide" evidence="1">
    <location>
        <begin position="1"/>
        <end position="17"/>
    </location>
</feature>
<evidence type="ECO:0000313" key="2">
    <source>
        <dbReference type="EMBL" id="PSW10352.1"/>
    </source>
</evidence>
<keyword evidence="1" id="KW-0732">Signal</keyword>
<evidence type="ECO:0000313" key="3">
    <source>
        <dbReference type="Proteomes" id="UP000241346"/>
    </source>
</evidence>